<feature type="compositionally biased region" description="Basic and acidic residues" evidence="1">
    <location>
        <begin position="119"/>
        <end position="129"/>
    </location>
</feature>
<keyword evidence="2" id="KW-0812">Transmembrane</keyword>
<protein>
    <submittedName>
        <fullName evidence="3">Uncharacterized protein</fullName>
    </submittedName>
</protein>
<keyword evidence="2" id="KW-0472">Membrane</keyword>
<feature type="transmembrane region" description="Helical" evidence="2">
    <location>
        <begin position="38"/>
        <end position="59"/>
    </location>
</feature>
<feature type="transmembrane region" description="Helical" evidence="2">
    <location>
        <begin position="71"/>
        <end position="91"/>
    </location>
</feature>
<name>A0AAV2S3J0_MEGNR</name>
<evidence type="ECO:0000256" key="2">
    <source>
        <dbReference type="SAM" id="Phobius"/>
    </source>
</evidence>
<evidence type="ECO:0000313" key="4">
    <source>
        <dbReference type="Proteomes" id="UP001497623"/>
    </source>
</evidence>
<feature type="compositionally biased region" description="Basic residues" evidence="1">
    <location>
        <begin position="174"/>
        <end position="183"/>
    </location>
</feature>
<proteinExistence type="predicted"/>
<organism evidence="3 4">
    <name type="scientific">Meganyctiphanes norvegica</name>
    <name type="common">Northern krill</name>
    <name type="synonym">Thysanopoda norvegica</name>
    <dbReference type="NCBI Taxonomy" id="48144"/>
    <lineage>
        <taxon>Eukaryota</taxon>
        <taxon>Metazoa</taxon>
        <taxon>Ecdysozoa</taxon>
        <taxon>Arthropoda</taxon>
        <taxon>Crustacea</taxon>
        <taxon>Multicrustacea</taxon>
        <taxon>Malacostraca</taxon>
        <taxon>Eumalacostraca</taxon>
        <taxon>Eucarida</taxon>
        <taxon>Euphausiacea</taxon>
        <taxon>Euphausiidae</taxon>
        <taxon>Meganyctiphanes</taxon>
    </lineage>
</organism>
<keyword evidence="2" id="KW-1133">Transmembrane helix</keyword>
<accession>A0AAV2S3J0</accession>
<feature type="region of interest" description="Disordered" evidence="1">
    <location>
        <begin position="113"/>
        <end position="183"/>
    </location>
</feature>
<dbReference type="AlphaFoldDB" id="A0AAV2S3J0"/>
<dbReference type="Proteomes" id="UP001497623">
    <property type="component" value="Unassembled WGS sequence"/>
</dbReference>
<comment type="caution">
    <text evidence="3">The sequence shown here is derived from an EMBL/GenBank/DDBJ whole genome shotgun (WGS) entry which is preliminary data.</text>
</comment>
<reference evidence="3 4" key="1">
    <citation type="submission" date="2024-05" db="EMBL/GenBank/DDBJ databases">
        <authorList>
            <person name="Wallberg A."/>
        </authorList>
    </citation>
    <scope>NUCLEOTIDE SEQUENCE [LARGE SCALE GENOMIC DNA]</scope>
</reference>
<evidence type="ECO:0000256" key="1">
    <source>
        <dbReference type="SAM" id="MobiDB-lite"/>
    </source>
</evidence>
<sequence>MFQTLIRQPTVYNSQNCLILCFAMKIARMKIAGKREKYPLIISHLCNLFGHATFTSASLEVTNLQAVFLSFFGYMTVTWVVESMACANAICHHRRMKQLKKRGQVADELVNRTLENAEAETRSTDTSEDHDGDEEEQPLITDSSFVRERDSKFEMKSLRSPSYSPRLKSNMKSYRNKKEKVVK</sequence>
<gene>
    <name evidence="3" type="ORF">MNOR_LOCUS32735</name>
</gene>
<keyword evidence="4" id="KW-1185">Reference proteome</keyword>
<feature type="non-terminal residue" evidence="3">
    <location>
        <position position="183"/>
    </location>
</feature>
<dbReference type="EMBL" id="CAXKWB010045162">
    <property type="protein sequence ID" value="CAL4161994.1"/>
    <property type="molecule type" value="Genomic_DNA"/>
</dbReference>
<feature type="compositionally biased region" description="Basic and acidic residues" evidence="1">
    <location>
        <begin position="145"/>
        <end position="157"/>
    </location>
</feature>
<evidence type="ECO:0000313" key="3">
    <source>
        <dbReference type="EMBL" id="CAL4161994.1"/>
    </source>
</evidence>